<dbReference type="EMBL" id="VJZA01000145">
    <property type="protein sequence ID" value="TVT14048.1"/>
    <property type="molecule type" value="Genomic_DNA"/>
</dbReference>
<dbReference type="RefSeq" id="WP_144645902.1">
    <property type="nucleotide sequence ID" value="NZ_BNAX01000005.1"/>
</dbReference>
<accession>A0A557ZPX1</accession>
<dbReference type="GO" id="GO:0016772">
    <property type="term" value="F:transferase activity, transferring phosphorus-containing groups"/>
    <property type="evidence" value="ECO:0007669"/>
    <property type="project" value="InterPro"/>
</dbReference>
<comment type="caution">
    <text evidence="2">The sequence shown here is derived from an EMBL/GenBank/DDBJ whole genome shotgun (WGS) entry which is preliminary data.</text>
</comment>
<dbReference type="Proteomes" id="UP000318578">
    <property type="component" value="Unassembled WGS sequence"/>
</dbReference>
<gene>
    <name evidence="2" type="ORF">FNH06_38210</name>
</gene>
<protein>
    <submittedName>
        <fullName evidence="2">Phosphoenolpyruvate synthase</fullName>
    </submittedName>
</protein>
<dbReference type="Gene3D" id="3.50.30.10">
    <property type="entry name" value="Phosphohistidine domain"/>
    <property type="match status" value="1"/>
</dbReference>
<dbReference type="PANTHER" id="PTHR43615">
    <property type="entry name" value="PHOSPHOENOLPYRUVATE SYNTHASE-RELATED"/>
    <property type="match status" value="1"/>
</dbReference>
<dbReference type="InterPro" id="IPR013815">
    <property type="entry name" value="ATP_grasp_subdomain_1"/>
</dbReference>
<dbReference type="AlphaFoldDB" id="A0A557ZPX1"/>
<evidence type="ECO:0000313" key="2">
    <source>
        <dbReference type="EMBL" id="TVT14048.1"/>
    </source>
</evidence>
<dbReference type="InterPro" id="IPR036637">
    <property type="entry name" value="Phosphohistidine_dom_sf"/>
</dbReference>
<dbReference type="SUPFAM" id="SSF52009">
    <property type="entry name" value="Phosphohistidine domain"/>
    <property type="match status" value="1"/>
</dbReference>
<keyword evidence="3" id="KW-1185">Reference proteome</keyword>
<feature type="domain" description="PEP-utilising enzyme mobile" evidence="1">
    <location>
        <begin position="701"/>
        <end position="770"/>
    </location>
</feature>
<reference evidence="2 3" key="1">
    <citation type="submission" date="2019-07" db="EMBL/GenBank/DDBJ databases">
        <title>New species of Amycolatopsis and Streptomyces.</title>
        <authorList>
            <person name="Duangmal K."/>
            <person name="Teo W.F.A."/>
            <person name="Lipun K."/>
        </authorList>
    </citation>
    <scope>NUCLEOTIDE SEQUENCE [LARGE SCALE GENOMIC DNA]</scope>
    <source>
        <strain evidence="2 3">JCM 30562</strain>
    </source>
</reference>
<dbReference type="SUPFAM" id="SSF56059">
    <property type="entry name" value="Glutathione synthetase ATP-binding domain-like"/>
    <property type="match status" value="1"/>
</dbReference>
<sequence>MHSSVSAVLPLEFGTKAETLARLAGSLRTASILPQYSFTVAEWQRNPRTVLMRVCGRPWARRALIVRSSSRNEDQATSSNAGRYLSVSDVYGRDEIRLAVDAVIRSFDGDPEDQVLVQPQLHDALASGVVSSCEPSCGGPYRVVNWTPGTDTSEVTSGRSCVQTWYFLPGAQVVPPSAAVAGIPALTDELARLVGGRPFEFEFGVDPDGGLVLFQIRPLAGADSPAIPPQRHRAAVDECARRVRALLTESPPALGAETVLGVMPDWNPAEMIGLRPRPLALSLYRELITDDVWAHSRARYGYRDLGSTPLLVELHGLAYIDARASFTSFVPASVDEATARKLVTHYVRTLRENPHLHDKIEFAIALSSYDFTIPQRAERLCEEGVLDEREAEVLVRGLREVTSGMLRDDGPFRRDVEAIDRLAARTIVRPAAFSPRRLSALLDQCRRHGTLPFAGAARAAFAATALVRGLVELDVLTPADADTLLGSANTVGTALQRDFATLDRASFLRRYGHLRPGTYDILSSRYDEDPDRYFDWTRPASPPSPAPVFRPRPAQVRAVRKLLASHGLPGSPGQLFLFVADSIAAREYGKLQFSRLVSEILFEVRRGGERLGFTVDDMSHTAIGDLASLTGDCWAERRRIAELVERGRERYALTESLCAPAVLSGPGQLTSFVAMHGETNFVTQSRVAARVADIAAGDDPTGAIALIRAADPGYDWLFTKGIAGLVTAYGGANSHMAIRALELGIPAAIGVGENQFQHWLGADALEVDAAAKAVRPVTVAGHAREAAVRESRVS</sequence>
<organism evidence="2 3">
    <name type="scientific">Amycolatopsis acidiphila</name>
    <dbReference type="NCBI Taxonomy" id="715473"/>
    <lineage>
        <taxon>Bacteria</taxon>
        <taxon>Bacillati</taxon>
        <taxon>Actinomycetota</taxon>
        <taxon>Actinomycetes</taxon>
        <taxon>Pseudonocardiales</taxon>
        <taxon>Pseudonocardiaceae</taxon>
        <taxon>Amycolatopsis</taxon>
    </lineage>
</organism>
<name>A0A557ZPX1_9PSEU</name>
<dbReference type="InterPro" id="IPR008279">
    <property type="entry name" value="PEP-util_enz_mobile_dom"/>
</dbReference>
<dbReference type="GO" id="GO:0005524">
    <property type="term" value="F:ATP binding"/>
    <property type="evidence" value="ECO:0007669"/>
    <property type="project" value="InterPro"/>
</dbReference>
<keyword evidence="2" id="KW-0670">Pyruvate</keyword>
<dbReference type="Gene3D" id="3.30.1490.20">
    <property type="entry name" value="ATP-grasp fold, A domain"/>
    <property type="match status" value="1"/>
</dbReference>
<evidence type="ECO:0000259" key="1">
    <source>
        <dbReference type="Pfam" id="PF00391"/>
    </source>
</evidence>
<proteinExistence type="predicted"/>
<dbReference type="Pfam" id="PF00391">
    <property type="entry name" value="PEP-utilizers"/>
    <property type="match status" value="1"/>
</dbReference>
<dbReference type="InterPro" id="IPR051549">
    <property type="entry name" value="PEP_Utilizing_Enz"/>
</dbReference>
<evidence type="ECO:0000313" key="3">
    <source>
        <dbReference type="Proteomes" id="UP000318578"/>
    </source>
</evidence>
<dbReference type="PANTHER" id="PTHR43615:SF1">
    <property type="entry name" value="PPDK_N DOMAIN-CONTAINING PROTEIN"/>
    <property type="match status" value="1"/>
</dbReference>
<dbReference type="OrthoDB" id="3590125at2"/>
<dbReference type="NCBIfam" id="NF004508">
    <property type="entry name" value="PRK05849.1"/>
    <property type="match status" value="1"/>
</dbReference>